<dbReference type="Proteomes" id="UP001178461">
    <property type="component" value="Chromosome 3"/>
</dbReference>
<sequence>MLRFERCLFTNRPPPPVASGNKILVTYKRSRASERIVPKKAGTENTRRGQNI</sequence>
<evidence type="ECO:0000313" key="1">
    <source>
        <dbReference type="EMBL" id="CAI5770695.1"/>
    </source>
</evidence>
<reference evidence="1" key="1">
    <citation type="submission" date="2022-12" db="EMBL/GenBank/DDBJ databases">
        <authorList>
            <person name="Alioto T."/>
            <person name="Alioto T."/>
            <person name="Gomez Garrido J."/>
        </authorList>
    </citation>
    <scope>NUCLEOTIDE SEQUENCE</scope>
</reference>
<evidence type="ECO:0000313" key="2">
    <source>
        <dbReference type="Proteomes" id="UP001178461"/>
    </source>
</evidence>
<dbReference type="AlphaFoldDB" id="A0AA35P2N9"/>
<dbReference type="EMBL" id="OX395128">
    <property type="protein sequence ID" value="CAI5770695.1"/>
    <property type="molecule type" value="Genomic_DNA"/>
</dbReference>
<gene>
    <name evidence="1" type="ORF">PODLI_1B003655</name>
</gene>
<proteinExistence type="predicted"/>
<name>A0AA35P2N9_9SAUR</name>
<accession>A0AA35P2N9</accession>
<keyword evidence="2" id="KW-1185">Reference proteome</keyword>
<protein>
    <submittedName>
        <fullName evidence="1">Uncharacterized protein</fullName>
    </submittedName>
</protein>
<organism evidence="1 2">
    <name type="scientific">Podarcis lilfordi</name>
    <name type="common">Lilford's wall lizard</name>
    <dbReference type="NCBI Taxonomy" id="74358"/>
    <lineage>
        <taxon>Eukaryota</taxon>
        <taxon>Metazoa</taxon>
        <taxon>Chordata</taxon>
        <taxon>Craniata</taxon>
        <taxon>Vertebrata</taxon>
        <taxon>Euteleostomi</taxon>
        <taxon>Lepidosauria</taxon>
        <taxon>Squamata</taxon>
        <taxon>Bifurcata</taxon>
        <taxon>Unidentata</taxon>
        <taxon>Episquamata</taxon>
        <taxon>Laterata</taxon>
        <taxon>Lacertibaenia</taxon>
        <taxon>Lacertidae</taxon>
        <taxon>Podarcis</taxon>
    </lineage>
</organism>